<evidence type="ECO:0000259" key="4">
    <source>
        <dbReference type="Pfam" id="PF07940"/>
    </source>
</evidence>
<dbReference type="Proteomes" id="UP000664654">
    <property type="component" value="Unassembled WGS sequence"/>
</dbReference>
<feature type="region of interest" description="Disordered" evidence="2">
    <location>
        <begin position="151"/>
        <end position="171"/>
    </location>
</feature>
<sequence>MIKRFSTDRFRWVLLAAGTLTLGSVLAQDGPSALPHPVAGISGVYPAPSSSDVNVEVTPEIFFTASSHFSYTDGQIELWDLTKGHLVQSFDPEPGDAQQGQSSFKLNLPDGLLQAGHQYEVRAGHLFARINGSPWNISGIEAGNWQFSIAGGMPEPEPAPQPPAEEPNETPAAEVDIGGIVSLMPAPGATAVALNTLPTIHFVANSHYGYTDASSIRLFDLSRGELVATFNPESGDAQEGTDNYQLQVSLQADTDYEIQADHLFARVNAEPWNVSEIPSGAWRFTTAASFGEDPEMPGDDPEPPPGDGDGDNDDGNDDGSGGERDWRDIDTDLSWTANIPQTRPRLLFNQQSLQQAQSWYASNSFEPRNTTNPVYSSFDPVGNAFKYLLTGEDRYAQVAIQGALNAAQSIYNQIGGHCDECRWHGDSVILVYDWLYEVMTESQREQIRSQMDEAFAYYLDFFWGAAEPRFAENNYFWGYFRNAAMWGIANFHESDRAEMFLRRSLGERWDEIGLPHFNQKSPSGIAAEGVNYGPTMLYYKISLQESLKNLGRDLNQETYWYRNAAWWLQYASLPKQTWDNPTSGEPGWSWFPYGDAGGFWNGNNFLNGGISRFLTYVLSRWNETNLEGYSRHLLARTGLDAMAPVTLRALDDGGEPRSPADLPLDYFIDGELAYAYVRSSWEDDATVLNLQLVSPPMVGHEHQDSGNWQLWKDGVWASRESPARGYGSNNGQIPGFGGEGSVNVNHPLAHNTLLVDGQGPRFAGGGHVTDITSEPEYFFATVDLSDAYDSDKAGSVKRHFLFIRELEVLLISDRVERQTEEVQLSFITHFQQDVSQQDDVHQSSNRHIQTRLHTLVPGQFDSRQVDEQREHLDNARRLMIESRNDHLLHLVKASGVQDAELDVSRVDGQIQLSTEGQTWTVQLDNQGRFSQISVSDDEGVSRQLPIPQGIEQLNISDNDLNWTNSYH</sequence>
<evidence type="ECO:0000313" key="5">
    <source>
        <dbReference type="EMBL" id="MBN7825400.1"/>
    </source>
</evidence>
<dbReference type="AlphaFoldDB" id="A0A939DNJ9"/>
<reference evidence="5" key="1">
    <citation type="submission" date="2021-03" db="EMBL/GenBank/DDBJ databases">
        <title>novel species isolated from a fishpond in China.</title>
        <authorList>
            <person name="Lu H."/>
            <person name="Cai Z."/>
        </authorList>
    </citation>
    <scope>NUCLEOTIDE SEQUENCE</scope>
    <source>
        <strain evidence="5">JCM 30855</strain>
    </source>
</reference>
<comment type="subcellular location">
    <subcellularLocation>
        <location evidence="1">Cell envelope</location>
    </subcellularLocation>
</comment>
<feature type="region of interest" description="Disordered" evidence="2">
    <location>
        <begin position="289"/>
        <end position="329"/>
    </location>
</feature>
<evidence type="ECO:0000313" key="6">
    <source>
        <dbReference type="Proteomes" id="UP000664654"/>
    </source>
</evidence>
<name>A0A939DNJ9_9ALTE</name>
<feature type="signal peptide" evidence="3">
    <location>
        <begin position="1"/>
        <end position="27"/>
    </location>
</feature>
<dbReference type="RefSeq" id="WP_206573508.1">
    <property type="nucleotide sequence ID" value="NZ_JAFKCV010000004.1"/>
</dbReference>
<comment type="caution">
    <text evidence="5">The sequence shown here is derived from an EMBL/GenBank/DDBJ whole genome shotgun (WGS) entry which is preliminary data.</text>
</comment>
<dbReference type="InterPro" id="IPR008929">
    <property type="entry name" value="Chondroitin_lyas"/>
</dbReference>
<organism evidence="5 6">
    <name type="scientific">Bowmanella dokdonensis</name>
    <dbReference type="NCBI Taxonomy" id="751969"/>
    <lineage>
        <taxon>Bacteria</taxon>
        <taxon>Pseudomonadati</taxon>
        <taxon>Pseudomonadota</taxon>
        <taxon>Gammaproteobacteria</taxon>
        <taxon>Alteromonadales</taxon>
        <taxon>Alteromonadaceae</taxon>
        <taxon>Bowmanella</taxon>
    </lineage>
</organism>
<dbReference type="SUPFAM" id="SSF48230">
    <property type="entry name" value="Chondroitin AC/alginate lyase"/>
    <property type="match status" value="1"/>
</dbReference>
<protein>
    <submittedName>
        <fullName evidence="5">Heparinase II/III family protein</fullName>
    </submittedName>
</protein>
<evidence type="ECO:0000256" key="3">
    <source>
        <dbReference type="SAM" id="SignalP"/>
    </source>
</evidence>
<dbReference type="GO" id="GO:0016829">
    <property type="term" value="F:lyase activity"/>
    <property type="evidence" value="ECO:0007669"/>
    <property type="project" value="InterPro"/>
</dbReference>
<evidence type="ECO:0000256" key="2">
    <source>
        <dbReference type="SAM" id="MobiDB-lite"/>
    </source>
</evidence>
<dbReference type="EMBL" id="JAFKCV010000004">
    <property type="protein sequence ID" value="MBN7825400.1"/>
    <property type="molecule type" value="Genomic_DNA"/>
</dbReference>
<feature type="chain" id="PRO_5037511012" evidence="3">
    <location>
        <begin position="28"/>
        <end position="967"/>
    </location>
</feature>
<feature type="domain" description="Heparinase II/III-like C-terminal" evidence="4">
    <location>
        <begin position="679"/>
        <end position="839"/>
    </location>
</feature>
<dbReference type="InterPro" id="IPR012480">
    <property type="entry name" value="Hepar_II_III_C"/>
</dbReference>
<gene>
    <name evidence="5" type="ORF">J0A66_09225</name>
</gene>
<dbReference type="Pfam" id="PF07940">
    <property type="entry name" value="Hepar_II_III_C"/>
    <property type="match status" value="1"/>
</dbReference>
<dbReference type="Gene3D" id="1.50.10.100">
    <property type="entry name" value="Chondroitin AC/alginate lyase"/>
    <property type="match status" value="1"/>
</dbReference>
<proteinExistence type="predicted"/>
<feature type="compositionally biased region" description="Acidic residues" evidence="2">
    <location>
        <begin position="292"/>
        <end position="317"/>
    </location>
</feature>
<keyword evidence="6" id="KW-1185">Reference proteome</keyword>
<dbReference type="Gene3D" id="2.70.98.70">
    <property type="match status" value="1"/>
</dbReference>
<dbReference type="GO" id="GO:0030313">
    <property type="term" value="C:cell envelope"/>
    <property type="evidence" value="ECO:0007669"/>
    <property type="project" value="UniProtKB-SubCell"/>
</dbReference>
<feature type="compositionally biased region" description="Pro residues" evidence="2">
    <location>
        <begin position="155"/>
        <end position="165"/>
    </location>
</feature>
<evidence type="ECO:0000256" key="1">
    <source>
        <dbReference type="ARBA" id="ARBA00004196"/>
    </source>
</evidence>
<keyword evidence="3" id="KW-0732">Signal</keyword>
<accession>A0A939DNJ9</accession>